<dbReference type="Gene3D" id="1.10.30.50">
    <property type="match status" value="1"/>
</dbReference>
<evidence type="ECO:0000256" key="2">
    <source>
        <dbReference type="SAM" id="MobiDB-lite"/>
    </source>
</evidence>
<organism evidence="3 4">
    <name type="scientific">Cnuibacter physcomitrellae</name>
    <dbReference type="NCBI Taxonomy" id="1619308"/>
    <lineage>
        <taxon>Bacteria</taxon>
        <taxon>Bacillati</taxon>
        <taxon>Actinomycetota</taxon>
        <taxon>Actinomycetes</taxon>
        <taxon>Micrococcales</taxon>
        <taxon>Microbacteriaceae</taxon>
        <taxon>Cnuibacter</taxon>
    </lineage>
</organism>
<accession>A0A1X9LJA6</accession>
<feature type="compositionally biased region" description="Polar residues" evidence="2">
    <location>
        <begin position="399"/>
        <end position="413"/>
    </location>
</feature>
<dbReference type="Pfam" id="PF02720">
    <property type="entry name" value="DUF222"/>
    <property type="match status" value="1"/>
</dbReference>
<sequence length="492" mass="54327">MTEETRTTTRTPRFEPARASDPAVVAVEERQRVLLSRLEEGRRAEAALHAERLRLLAEFAETADELAALLHPDRVTEARDMQRRSMTAEVAVALNVSERFVTAETCDAETITALPTTLNALARGDISRQHVHKLVTHLNTLPAETWEAFEAAVLPLAVQLNPARFDNLARRMRERLHPDSLTIRARQAREERSAWISEDRDGMAHLHLYAGAEDILAIDSRLHHHARALAAEPDETRMIPQLRADTAVDLLLGTSAATGGAAVELVVTVPATTLAGVAEEPGELSGYGPVDPDTARRLAAAAPAFTRVLTRPDTGEIVSVGRASYRLPAALRRRLRVEDERCRFPGCNRRAITADADHTTAWQDGGSTTRDNLAHLCRRHHRVKHATDWDVTQDPDRTLTWTSPLGRTTTTRPPQRDLADAALRARAILTRAQDSDRPTTPDRENPPPPISDNSLPRTSNPDPDNGPALTARGRGVLARIRTPRPLPERTPF</sequence>
<feature type="region of interest" description="Disordered" evidence="2">
    <location>
        <begin position="1"/>
        <end position="21"/>
    </location>
</feature>
<dbReference type="InterPro" id="IPR003615">
    <property type="entry name" value="HNH_nuc"/>
</dbReference>
<dbReference type="SMART" id="SM00507">
    <property type="entry name" value="HNHc"/>
    <property type="match status" value="1"/>
</dbReference>
<name>A0A1X9LJA6_9MICO</name>
<dbReference type="RefSeq" id="WP_085017813.1">
    <property type="nucleotide sequence ID" value="NZ_BMHD01000001.1"/>
</dbReference>
<protein>
    <submittedName>
        <fullName evidence="3">Uncharacterized protein</fullName>
    </submittedName>
</protein>
<dbReference type="GO" id="GO:0004519">
    <property type="term" value="F:endonuclease activity"/>
    <property type="evidence" value="ECO:0007669"/>
    <property type="project" value="InterPro"/>
</dbReference>
<feature type="region of interest" description="Disordered" evidence="2">
    <location>
        <begin position="430"/>
        <end position="492"/>
    </location>
</feature>
<dbReference type="GO" id="GO:0008270">
    <property type="term" value="F:zinc ion binding"/>
    <property type="evidence" value="ECO:0007669"/>
    <property type="project" value="InterPro"/>
</dbReference>
<dbReference type="InterPro" id="IPR003870">
    <property type="entry name" value="DUF222"/>
</dbReference>
<evidence type="ECO:0000313" key="3">
    <source>
        <dbReference type="EMBL" id="ARJ04001.1"/>
    </source>
</evidence>
<dbReference type="STRING" id="1619308.B5808_01180"/>
<feature type="compositionally biased region" description="Polar residues" evidence="2">
    <location>
        <begin position="451"/>
        <end position="462"/>
    </location>
</feature>
<evidence type="ECO:0000313" key="4">
    <source>
        <dbReference type="Proteomes" id="UP000192775"/>
    </source>
</evidence>
<dbReference type="InterPro" id="IPR002711">
    <property type="entry name" value="HNH"/>
</dbReference>
<feature type="compositionally biased region" description="Basic and acidic residues" evidence="2">
    <location>
        <begin position="433"/>
        <end position="445"/>
    </location>
</feature>
<dbReference type="Pfam" id="PF01844">
    <property type="entry name" value="HNH"/>
    <property type="match status" value="1"/>
</dbReference>
<dbReference type="GO" id="GO:0003676">
    <property type="term" value="F:nucleic acid binding"/>
    <property type="evidence" value="ECO:0007669"/>
    <property type="project" value="InterPro"/>
</dbReference>
<gene>
    <name evidence="3" type="ORF">B5808_01180</name>
</gene>
<proteinExistence type="inferred from homology"/>
<reference evidence="3 4" key="1">
    <citation type="submission" date="2017-04" db="EMBL/GenBank/DDBJ databases">
        <authorList>
            <person name="Afonso C.L."/>
            <person name="Miller P.J."/>
            <person name="Scott M.A."/>
            <person name="Spackman E."/>
            <person name="Goraichik I."/>
            <person name="Dimitrov K.M."/>
            <person name="Suarez D.L."/>
            <person name="Swayne D.E."/>
        </authorList>
    </citation>
    <scope>NUCLEOTIDE SEQUENCE [LARGE SCALE GENOMIC DNA]</scope>
    <source>
        <strain evidence="4">XA(T)</strain>
    </source>
</reference>
<dbReference type="AlphaFoldDB" id="A0A1X9LJA6"/>
<keyword evidence="4" id="KW-1185">Reference proteome</keyword>
<feature type="compositionally biased region" description="Basic and acidic residues" evidence="2">
    <location>
        <begin position="1"/>
        <end position="18"/>
    </location>
</feature>
<comment type="similarity">
    <text evidence="1">Belongs to the Rv1128c/1148c/1588c/1702c/1945/3466 family.</text>
</comment>
<dbReference type="CDD" id="cd00085">
    <property type="entry name" value="HNHc"/>
    <property type="match status" value="1"/>
</dbReference>
<evidence type="ECO:0000256" key="1">
    <source>
        <dbReference type="ARBA" id="ARBA00023450"/>
    </source>
</evidence>
<dbReference type="Proteomes" id="UP000192775">
    <property type="component" value="Chromosome"/>
</dbReference>
<dbReference type="KEGG" id="cphy:B5808_01180"/>
<feature type="region of interest" description="Disordered" evidence="2">
    <location>
        <begin position="394"/>
        <end position="418"/>
    </location>
</feature>
<dbReference type="EMBL" id="CP020715">
    <property type="protein sequence ID" value="ARJ04001.1"/>
    <property type="molecule type" value="Genomic_DNA"/>
</dbReference>